<sequence length="654" mass="73623">MAALSRAKEEKDKAMSSHDYDGCELRERRDRAGRDLARAYSQAIKYTSRLTKSEVATRMAEGLLYEWMDGFMVSLGGPTVARMAYDDDDDERTATDETCLNKKWTVRTAHNIARRLACPSRLKLDDVVVVAAGRTDVAAAAPNYAQVKNEGRPESLERIILLNHVHDGISDCCRPHVTGMYKDDPYVLFHSIKALKNLQKEEDYNLGKEWLGRLHKFVTSAENEDYFLDGARETDDVDWEKDQPEDSDQTGDVPNNFSPPTIDVTSAYTTMIRLMARLRGRNGVAVDAREVLDRMHGVHDVYVNGLGEAAARAIHRDLTSDGEVGETSISRKPIASIDIRSNAYNLLMGLYKDSKNAGDATRAIELLQRMVDAGRKAPEDRGGVPLPTEVSFEYAIMSLANMADGERALDEAERLIKLMQDQEYIESSVIAYNAFIVVCNRQLFGKSLLYDKALDILDRMNELGKTNPIMLPNPETLALVMKSCALSEHKDKKKVLETASKLFLRMKENETDEKSNVSLTDRAYYYMMKCVDMYSNEDPDAKMEQIQELFSEACQRGLCSANVLACFRSCVSEEDYRLTVGQGRLADHWIANIKGPRALYTDGSKGGANKNARRKGKSTSDWVKKSKAREVERETRRNDKKAKKSLKKVMNSSR</sequence>
<dbReference type="PANTHER" id="PTHR46128:SF329">
    <property type="entry name" value="MITOCHONDRIAL GROUP I INTRON SPLICING FACTOR DMR1"/>
    <property type="match status" value="1"/>
</dbReference>
<comment type="caution">
    <text evidence="3">The sequence shown here is derived from an EMBL/GenBank/DDBJ whole genome shotgun (WGS) entry which is preliminary data.</text>
</comment>
<feature type="compositionally biased region" description="Basic and acidic residues" evidence="2">
    <location>
        <begin position="622"/>
        <end position="637"/>
    </location>
</feature>
<feature type="region of interest" description="Disordered" evidence="2">
    <location>
        <begin position="1"/>
        <end position="20"/>
    </location>
</feature>
<evidence type="ECO:0000256" key="2">
    <source>
        <dbReference type="SAM" id="MobiDB-lite"/>
    </source>
</evidence>
<feature type="compositionally biased region" description="Basic residues" evidence="2">
    <location>
        <begin position="638"/>
        <end position="647"/>
    </location>
</feature>
<dbReference type="PANTHER" id="PTHR46128">
    <property type="entry name" value="MITOCHONDRIAL GROUP I INTRON SPLICING FACTOR CCM1"/>
    <property type="match status" value="1"/>
</dbReference>
<evidence type="ECO:0000313" key="4">
    <source>
        <dbReference type="Proteomes" id="UP001530315"/>
    </source>
</evidence>
<proteinExistence type="inferred from homology"/>
<organism evidence="3 4">
    <name type="scientific">Stephanodiscus triporus</name>
    <dbReference type="NCBI Taxonomy" id="2934178"/>
    <lineage>
        <taxon>Eukaryota</taxon>
        <taxon>Sar</taxon>
        <taxon>Stramenopiles</taxon>
        <taxon>Ochrophyta</taxon>
        <taxon>Bacillariophyta</taxon>
        <taxon>Coscinodiscophyceae</taxon>
        <taxon>Thalassiosirophycidae</taxon>
        <taxon>Stephanodiscales</taxon>
        <taxon>Stephanodiscaceae</taxon>
        <taxon>Stephanodiscus</taxon>
    </lineage>
</organism>
<name>A0ABD3Q067_9STRA</name>
<keyword evidence="4" id="KW-1185">Reference proteome</keyword>
<feature type="region of interest" description="Disordered" evidence="2">
    <location>
        <begin position="602"/>
        <end position="654"/>
    </location>
</feature>
<gene>
    <name evidence="3" type="ORF">ACHAW5_008055</name>
</gene>
<feature type="region of interest" description="Disordered" evidence="2">
    <location>
        <begin position="237"/>
        <end position="261"/>
    </location>
</feature>
<evidence type="ECO:0000256" key="1">
    <source>
        <dbReference type="ARBA" id="ARBA00007626"/>
    </source>
</evidence>
<dbReference type="InterPro" id="IPR050872">
    <property type="entry name" value="PPR_P_subfamily"/>
</dbReference>
<evidence type="ECO:0000313" key="3">
    <source>
        <dbReference type="EMBL" id="KAL3793708.1"/>
    </source>
</evidence>
<dbReference type="InterPro" id="IPR011990">
    <property type="entry name" value="TPR-like_helical_dom_sf"/>
</dbReference>
<reference evidence="3 4" key="1">
    <citation type="submission" date="2024-10" db="EMBL/GenBank/DDBJ databases">
        <title>Updated reference genomes for cyclostephanoid diatoms.</title>
        <authorList>
            <person name="Roberts W.R."/>
            <person name="Alverson A.J."/>
        </authorList>
    </citation>
    <scope>NUCLEOTIDE SEQUENCE [LARGE SCALE GENOMIC DNA]</scope>
    <source>
        <strain evidence="3 4">AJA276-08</strain>
    </source>
</reference>
<dbReference type="Proteomes" id="UP001530315">
    <property type="component" value="Unassembled WGS sequence"/>
</dbReference>
<dbReference type="EMBL" id="JALLAZ020000506">
    <property type="protein sequence ID" value="KAL3793708.1"/>
    <property type="molecule type" value="Genomic_DNA"/>
</dbReference>
<dbReference type="AlphaFoldDB" id="A0ABD3Q067"/>
<comment type="similarity">
    <text evidence="1">Belongs to the PPR family. P subfamily.</text>
</comment>
<protein>
    <recommendedName>
        <fullName evidence="5">Pentacotripeptide-repeat region of PRORP domain-containing protein</fullName>
    </recommendedName>
</protein>
<feature type="compositionally biased region" description="Polar residues" evidence="2">
    <location>
        <begin position="250"/>
        <end position="261"/>
    </location>
</feature>
<accession>A0ABD3Q067</accession>
<evidence type="ECO:0008006" key="5">
    <source>
        <dbReference type="Google" id="ProtNLM"/>
    </source>
</evidence>
<dbReference type="Gene3D" id="1.25.40.10">
    <property type="entry name" value="Tetratricopeptide repeat domain"/>
    <property type="match status" value="1"/>
</dbReference>